<protein>
    <submittedName>
        <fullName evidence="3">Phosphoesterase</fullName>
    </submittedName>
</protein>
<organism evidence="3 4">
    <name type="scientific">Pseudomonas frederiksbergensis</name>
    <dbReference type="NCBI Taxonomy" id="104087"/>
    <lineage>
        <taxon>Bacteria</taxon>
        <taxon>Pseudomonadati</taxon>
        <taxon>Pseudomonadota</taxon>
        <taxon>Gammaproteobacteria</taxon>
        <taxon>Pseudomonadales</taxon>
        <taxon>Pseudomonadaceae</taxon>
        <taxon>Pseudomonas</taxon>
    </lineage>
</organism>
<dbReference type="PANTHER" id="PTHR43143:SF1">
    <property type="entry name" value="SERINE_THREONINE-PROTEIN PHOSPHATASE CPPED1"/>
    <property type="match status" value="1"/>
</dbReference>
<comment type="caution">
    <text evidence="3">The sequence shown here is derived from an EMBL/GenBank/DDBJ whole genome shotgun (WGS) entry which is preliminary data.</text>
</comment>
<sequence length="334" mass="37868">MSIVKSAKLFACMWILSLASIAHSNEGTPVHMVFASDPQYPWTDKTDSEEYESDSEFEQRAKWLVETQFASIADFRSKMGGHSQVPLMINGDMTAFGHGWQRSYINSTLQKYFNKDYLYGLGNHDYQNNVDDCFTNSCAAGSIVEYQEHHADKVDDFDLKITGFLFDKTYSGSLAYSKNIGEVHLVQLNNEPTYATKISHPLNPTTFNITAALDWLENDLRVARTQGYAIIINMHKPYDWQGDWSQESRFRDMIAKYEVTAIFAGHLHENGGSMSYKGNVPVFLSGSASQETYLIASFSADRKQLQVDLVDNNQWQNRKLVAKVPVKSIFASRP</sequence>
<feature type="signal peptide" evidence="1">
    <location>
        <begin position="1"/>
        <end position="24"/>
    </location>
</feature>
<feature type="domain" description="Calcineurin-like phosphoesterase" evidence="2">
    <location>
        <begin position="75"/>
        <end position="269"/>
    </location>
</feature>
<dbReference type="SUPFAM" id="SSF56300">
    <property type="entry name" value="Metallo-dependent phosphatases"/>
    <property type="match status" value="1"/>
</dbReference>
<dbReference type="Pfam" id="PF00149">
    <property type="entry name" value="Metallophos"/>
    <property type="match status" value="1"/>
</dbReference>
<evidence type="ECO:0000313" key="4">
    <source>
        <dbReference type="Proteomes" id="UP000239687"/>
    </source>
</evidence>
<proteinExistence type="predicted"/>
<evidence type="ECO:0000256" key="1">
    <source>
        <dbReference type="SAM" id="SignalP"/>
    </source>
</evidence>
<dbReference type="PANTHER" id="PTHR43143">
    <property type="entry name" value="METALLOPHOSPHOESTERASE, CALCINEURIN SUPERFAMILY"/>
    <property type="match status" value="1"/>
</dbReference>
<name>A0A2S8HVP7_9PSED</name>
<dbReference type="RefSeq" id="WP_105339581.1">
    <property type="nucleotide sequence ID" value="NZ_PUIN01000001.1"/>
</dbReference>
<evidence type="ECO:0000259" key="2">
    <source>
        <dbReference type="Pfam" id="PF00149"/>
    </source>
</evidence>
<dbReference type="InterPro" id="IPR051918">
    <property type="entry name" value="STPP_CPPED1"/>
</dbReference>
<dbReference type="Proteomes" id="UP000239687">
    <property type="component" value="Unassembled WGS sequence"/>
</dbReference>
<keyword evidence="1" id="KW-0732">Signal</keyword>
<dbReference type="InterPro" id="IPR004843">
    <property type="entry name" value="Calcineurin-like_PHP"/>
</dbReference>
<dbReference type="AlphaFoldDB" id="A0A2S8HVP7"/>
<dbReference type="GO" id="GO:0016787">
    <property type="term" value="F:hydrolase activity"/>
    <property type="evidence" value="ECO:0007669"/>
    <property type="project" value="InterPro"/>
</dbReference>
<reference evidence="3 4" key="1">
    <citation type="submission" date="2018-02" db="EMBL/GenBank/DDBJ databases">
        <title>Draft genome sequencing of Pseudomonas frederiksbergensis 11-D3.</title>
        <authorList>
            <person name="Zheng B.-X."/>
        </authorList>
    </citation>
    <scope>NUCLEOTIDE SEQUENCE [LARGE SCALE GENOMIC DNA]</scope>
    <source>
        <strain evidence="3 4">11-D3</strain>
    </source>
</reference>
<evidence type="ECO:0000313" key="3">
    <source>
        <dbReference type="EMBL" id="PQP06232.1"/>
    </source>
</evidence>
<accession>A0A2S8HVP7</accession>
<dbReference type="Gene3D" id="3.60.21.10">
    <property type="match status" value="1"/>
</dbReference>
<dbReference type="InterPro" id="IPR029052">
    <property type="entry name" value="Metallo-depent_PP-like"/>
</dbReference>
<dbReference type="EMBL" id="PUIN01000001">
    <property type="protein sequence ID" value="PQP06232.1"/>
    <property type="molecule type" value="Genomic_DNA"/>
</dbReference>
<feature type="chain" id="PRO_5015561417" evidence="1">
    <location>
        <begin position="25"/>
        <end position="334"/>
    </location>
</feature>
<gene>
    <name evidence="3" type="ORF">C5612_00245</name>
</gene>